<comment type="caution">
    <text evidence="2">The sequence shown here is derived from an EMBL/GenBank/DDBJ whole genome shotgun (WGS) entry which is preliminary data.</text>
</comment>
<feature type="region of interest" description="Disordered" evidence="1">
    <location>
        <begin position="256"/>
        <end position="321"/>
    </location>
</feature>
<feature type="compositionally biased region" description="Basic and acidic residues" evidence="1">
    <location>
        <begin position="551"/>
        <end position="568"/>
    </location>
</feature>
<dbReference type="OrthoDB" id="5415512at2759"/>
<keyword evidence="3" id="KW-1185">Reference proteome</keyword>
<feature type="compositionally biased region" description="Basic and acidic residues" evidence="1">
    <location>
        <begin position="305"/>
        <end position="320"/>
    </location>
</feature>
<feature type="region of interest" description="Disordered" evidence="1">
    <location>
        <begin position="337"/>
        <end position="613"/>
    </location>
</feature>
<sequence>MVQQNRRLNGEPTSRIAMVPSSRNFSGEIVQSGSKHTSEQYQYQQYGHLAPGGQASPPEIDEPTVPVLLCHTCSVCNRMRSAGYHRHNPVVPGKPLVLTPCRRCKKKLKKERRSMSSYTRIRSCTADEPCDWPRESVHIDIEHAEQRGRRRDREEARVYRHSPSRPRIIRQSTSQTTLGLRVLQQEDRPPRMMREARIRVSSLSPRRASRYDEIWPPPDVVPTKLSRPGEALPNLASQDGVWPPPDVVPTHSYRKVAASPPHRPNSRIIELTPSPPPARNRTTRVSYRSESQERQVDSPLTTRASFREERRTKEVKERMMSHPRPYRSVLPEHRNFTRISDEISSTDYMPRGRPDSPGRGILKPPGGDRETSRRRTTMRESQQSTTVEVGGPRVHFTSERRSEGEPPELRGGQSHREEIRRSNGEYDHYRDYSNHRYVDDHSAPIAEDMERLRIRRSPPSPPQSYEEEIRIDRARRISPSPPRRYGEIRVRHVSPLSPRERGRPAHVQPSPERPAYSGYRHVERAQAVSRNRSISPPRILRPASEDMTDSDSAHTGEVTEIRKWRGIHENGQPATFVEERRTVRMLEQGSERGSASEFRPINERLGSRSWRDV</sequence>
<evidence type="ECO:0000313" key="2">
    <source>
        <dbReference type="EMBL" id="KAH7086949.1"/>
    </source>
</evidence>
<protein>
    <submittedName>
        <fullName evidence="2">Uncharacterized protein</fullName>
    </submittedName>
</protein>
<reference evidence="2" key="1">
    <citation type="journal article" date="2021" name="Nat. Commun.">
        <title>Genetic determinants of endophytism in the Arabidopsis root mycobiome.</title>
        <authorList>
            <person name="Mesny F."/>
            <person name="Miyauchi S."/>
            <person name="Thiergart T."/>
            <person name="Pickel B."/>
            <person name="Atanasova L."/>
            <person name="Karlsson M."/>
            <person name="Huettel B."/>
            <person name="Barry K.W."/>
            <person name="Haridas S."/>
            <person name="Chen C."/>
            <person name="Bauer D."/>
            <person name="Andreopoulos W."/>
            <person name="Pangilinan J."/>
            <person name="LaButti K."/>
            <person name="Riley R."/>
            <person name="Lipzen A."/>
            <person name="Clum A."/>
            <person name="Drula E."/>
            <person name="Henrissat B."/>
            <person name="Kohler A."/>
            <person name="Grigoriev I.V."/>
            <person name="Martin F.M."/>
            <person name="Hacquard S."/>
        </authorList>
    </citation>
    <scope>NUCLEOTIDE SEQUENCE</scope>
    <source>
        <strain evidence="2">MPI-SDFR-AT-0120</strain>
    </source>
</reference>
<accession>A0A8K0VXQ1</accession>
<organism evidence="2 3">
    <name type="scientific">Paraphoma chrysanthemicola</name>
    <dbReference type="NCBI Taxonomy" id="798071"/>
    <lineage>
        <taxon>Eukaryota</taxon>
        <taxon>Fungi</taxon>
        <taxon>Dikarya</taxon>
        <taxon>Ascomycota</taxon>
        <taxon>Pezizomycotina</taxon>
        <taxon>Dothideomycetes</taxon>
        <taxon>Pleosporomycetidae</taxon>
        <taxon>Pleosporales</taxon>
        <taxon>Pleosporineae</taxon>
        <taxon>Phaeosphaeriaceae</taxon>
        <taxon>Paraphoma</taxon>
    </lineage>
</organism>
<evidence type="ECO:0000313" key="3">
    <source>
        <dbReference type="Proteomes" id="UP000813461"/>
    </source>
</evidence>
<evidence type="ECO:0000256" key="1">
    <source>
        <dbReference type="SAM" id="MobiDB-lite"/>
    </source>
</evidence>
<gene>
    <name evidence="2" type="ORF">FB567DRAFT_526609</name>
</gene>
<feature type="compositionally biased region" description="Basic and acidic residues" evidence="1">
    <location>
        <begin position="396"/>
        <end position="452"/>
    </location>
</feature>
<dbReference type="EMBL" id="JAGMVJ010000010">
    <property type="protein sequence ID" value="KAH7086949.1"/>
    <property type="molecule type" value="Genomic_DNA"/>
</dbReference>
<dbReference type="Proteomes" id="UP000813461">
    <property type="component" value="Unassembled WGS sequence"/>
</dbReference>
<feature type="compositionally biased region" description="Basic and acidic residues" evidence="1">
    <location>
        <begin position="600"/>
        <end position="613"/>
    </location>
</feature>
<feature type="compositionally biased region" description="Basic and acidic residues" evidence="1">
    <location>
        <begin position="144"/>
        <end position="158"/>
    </location>
</feature>
<proteinExistence type="predicted"/>
<name>A0A8K0VXQ1_9PLEO</name>
<feature type="region of interest" description="Disordered" evidence="1">
    <location>
        <begin position="144"/>
        <end position="164"/>
    </location>
</feature>
<dbReference type="AlphaFoldDB" id="A0A8K0VXQ1"/>